<dbReference type="Gene3D" id="3.30.450.180">
    <property type="match status" value="1"/>
</dbReference>
<feature type="domain" description="HTH cro/C1-type" evidence="2">
    <location>
        <begin position="13"/>
        <end position="87"/>
    </location>
</feature>
<evidence type="ECO:0000313" key="4">
    <source>
        <dbReference type="Proteomes" id="UP000670947"/>
    </source>
</evidence>
<dbReference type="RefSeq" id="WP_208845883.1">
    <property type="nucleotide sequence ID" value="NZ_JAGGDJ010000001.1"/>
</dbReference>
<organism evidence="3 4">
    <name type="scientific">Paenibacillus artemisiicola</name>
    <dbReference type="NCBI Taxonomy" id="1172618"/>
    <lineage>
        <taxon>Bacteria</taxon>
        <taxon>Bacillati</taxon>
        <taxon>Bacillota</taxon>
        <taxon>Bacilli</taxon>
        <taxon>Bacillales</taxon>
        <taxon>Paenibacillaceae</taxon>
        <taxon>Paenibacillus</taxon>
    </lineage>
</organism>
<dbReference type="Pfam" id="PF13560">
    <property type="entry name" value="HTH_31"/>
    <property type="match status" value="1"/>
</dbReference>
<dbReference type="Gene3D" id="1.10.260.40">
    <property type="entry name" value="lambda repressor-like DNA-binding domains"/>
    <property type="match status" value="1"/>
</dbReference>
<gene>
    <name evidence="3" type="ORF">I8J29_01890</name>
</gene>
<dbReference type="EMBL" id="JAGGDJ010000001">
    <property type="protein sequence ID" value="MBO7742930.1"/>
    <property type="molecule type" value="Genomic_DNA"/>
</dbReference>
<keyword evidence="4" id="KW-1185">Reference proteome</keyword>
<comment type="caution">
    <text evidence="3">The sequence shown here is derived from an EMBL/GenBank/DDBJ whole genome shotgun (WGS) entry which is preliminary data.</text>
</comment>
<evidence type="ECO:0000259" key="2">
    <source>
        <dbReference type="SMART" id="SM00530"/>
    </source>
</evidence>
<dbReference type="InterPro" id="IPR010982">
    <property type="entry name" value="Lambda_DNA-bd_dom_sf"/>
</dbReference>
<dbReference type="InterPro" id="IPR041413">
    <property type="entry name" value="MLTR_LBD"/>
</dbReference>
<accession>A0ABS3W454</accession>
<proteinExistence type="predicted"/>
<dbReference type="InterPro" id="IPR001387">
    <property type="entry name" value="Cro/C1-type_HTH"/>
</dbReference>
<sequence>MSDAIRRKELADFLKNRRQRRSPEEVGLPPGSGARRRAAGLRREEVAALAGISLHWYTALEQGRDIRVSDSVLESLVRTLRLQRDERDHLYRLAGRNVPLESFAAADPAASDPDLTRIVEQFGAIPAYAIDGQWNLLTWNRAAEELFGGFRYACAKSGNTNLLWLLFTDLALRGRLADWEASASQLVAAFRTAYARRLDDPCVSEIVRDLGDASSEFTAMWERHDVRCLRDNLFRFAHPAAGEIALRSNAFYAAERHEVTLVAYTPVEAADGERLAKLTDAPATAAPSSR</sequence>
<dbReference type="Pfam" id="PF17765">
    <property type="entry name" value="MLTR_LBD"/>
    <property type="match status" value="1"/>
</dbReference>
<name>A0ABS3W454_9BACL</name>
<dbReference type="SUPFAM" id="SSF47413">
    <property type="entry name" value="lambda repressor-like DNA-binding domains"/>
    <property type="match status" value="1"/>
</dbReference>
<feature type="region of interest" description="Disordered" evidence="1">
    <location>
        <begin position="16"/>
        <end position="37"/>
    </location>
</feature>
<dbReference type="SMART" id="SM00530">
    <property type="entry name" value="HTH_XRE"/>
    <property type="match status" value="1"/>
</dbReference>
<dbReference type="Proteomes" id="UP000670947">
    <property type="component" value="Unassembled WGS sequence"/>
</dbReference>
<evidence type="ECO:0000313" key="3">
    <source>
        <dbReference type="EMBL" id="MBO7742930.1"/>
    </source>
</evidence>
<reference evidence="3 4" key="1">
    <citation type="submission" date="2021-03" db="EMBL/GenBank/DDBJ databases">
        <title>Paenibacillus artemisicola MWE-103 whole genome sequence.</title>
        <authorList>
            <person name="Ham Y.J."/>
        </authorList>
    </citation>
    <scope>NUCLEOTIDE SEQUENCE [LARGE SCALE GENOMIC DNA]</scope>
    <source>
        <strain evidence="3 4">MWE-103</strain>
    </source>
</reference>
<evidence type="ECO:0000256" key="1">
    <source>
        <dbReference type="SAM" id="MobiDB-lite"/>
    </source>
</evidence>
<dbReference type="PANTHER" id="PTHR35010">
    <property type="entry name" value="BLL4672 PROTEIN-RELATED"/>
    <property type="match status" value="1"/>
</dbReference>
<protein>
    <submittedName>
        <fullName evidence="3">Helix-turn-helix domain-containing protein</fullName>
    </submittedName>
</protein>